<dbReference type="HOGENOM" id="CLU_2355950_0_0_5"/>
<reference evidence="2 3" key="1">
    <citation type="submission" date="2013-03" db="EMBL/GenBank/DDBJ databases">
        <authorList>
            <person name="Fiebig A."/>
            <person name="Goeker M."/>
            <person name="Klenk H.-P.P."/>
        </authorList>
    </citation>
    <scope>NUCLEOTIDE SEQUENCE [LARGE SCALE GENOMIC DNA]</scope>
    <source>
        <strain evidence="3">DSM 19469</strain>
    </source>
</reference>
<dbReference type="InterPro" id="IPR006311">
    <property type="entry name" value="TAT_signal"/>
</dbReference>
<feature type="compositionally biased region" description="Basic and acidic residues" evidence="1">
    <location>
        <begin position="1"/>
        <end position="12"/>
    </location>
</feature>
<dbReference type="InterPro" id="IPR019546">
    <property type="entry name" value="TAT_signal_bac_arc"/>
</dbReference>
<evidence type="ECO:0000313" key="2">
    <source>
        <dbReference type="EMBL" id="AHM03288.1"/>
    </source>
</evidence>
<evidence type="ECO:0000256" key="1">
    <source>
        <dbReference type="SAM" id="MobiDB-lite"/>
    </source>
</evidence>
<dbReference type="AlphaFoldDB" id="W8RQE4"/>
<protein>
    <submittedName>
        <fullName evidence="2">Twin-arginine translocation pathway signal</fullName>
    </submittedName>
</protein>
<dbReference type="PROSITE" id="PS51318">
    <property type="entry name" value="TAT"/>
    <property type="match status" value="1"/>
</dbReference>
<evidence type="ECO:0000313" key="3">
    <source>
        <dbReference type="Proteomes" id="UP000019593"/>
    </source>
</evidence>
<feature type="compositionally biased region" description="Gly residues" evidence="1">
    <location>
        <begin position="86"/>
        <end position="102"/>
    </location>
</feature>
<dbReference type="EMBL" id="CP004372">
    <property type="protein sequence ID" value="AHM03288.1"/>
    <property type="molecule type" value="Genomic_DNA"/>
</dbReference>
<dbReference type="RefSeq" id="WP_025311169.1">
    <property type="nucleotide sequence ID" value="NZ_CP004372.1"/>
</dbReference>
<organism evidence="2 3">
    <name type="scientific">Roseicyclus elongatus DSM 19469</name>
    <dbReference type="NCBI Taxonomy" id="1294273"/>
    <lineage>
        <taxon>Bacteria</taxon>
        <taxon>Pseudomonadati</taxon>
        <taxon>Pseudomonadota</taxon>
        <taxon>Alphaproteobacteria</taxon>
        <taxon>Rhodobacterales</taxon>
        <taxon>Roseobacteraceae</taxon>
        <taxon>Roseicyclus</taxon>
    </lineage>
</organism>
<feature type="region of interest" description="Disordered" evidence="1">
    <location>
        <begin position="1"/>
        <end position="28"/>
    </location>
</feature>
<keyword evidence="3" id="KW-1185">Reference proteome</keyword>
<dbReference type="eggNOG" id="ENOG5034BA8">
    <property type="taxonomic scope" value="Bacteria"/>
</dbReference>
<sequence length="102" mass="10387">MSSEDDKKKTLTDDQITTDHQPQKTDRRGFLGLMAAGGAAAGTATLTGGSAHAQVIDSDNGAWRDRGGCGRGSGGVYTGYTDADNGSGGTDRPGYGRGAPYC</sequence>
<dbReference type="KEGG" id="red:roselon_00878"/>
<dbReference type="NCBIfam" id="TIGR01409">
    <property type="entry name" value="TAT_signal_seq"/>
    <property type="match status" value="1"/>
</dbReference>
<dbReference type="Proteomes" id="UP000019593">
    <property type="component" value="Chromosome"/>
</dbReference>
<name>W8RQE4_9RHOB</name>
<proteinExistence type="predicted"/>
<gene>
    <name evidence="2" type="ORF">roselon_00878</name>
</gene>
<accession>W8RQE4</accession>
<feature type="region of interest" description="Disordered" evidence="1">
    <location>
        <begin position="76"/>
        <end position="102"/>
    </location>
</feature>